<evidence type="ECO:0000313" key="12">
    <source>
        <dbReference type="Proteomes" id="UP000626092"/>
    </source>
</evidence>
<dbReference type="PANTHER" id="PTHR43874">
    <property type="entry name" value="TWO-COMPONENT RESPONSE REGULATOR"/>
    <property type="match status" value="1"/>
</dbReference>
<dbReference type="PROSITE" id="PS50110">
    <property type="entry name" value="RESPONSE_REGULATORY"/>
    <property type="match status" value="1"/>
</dbReference>
<protein>
    <recommendedName>
        <fullName evidence="10">Response regulatory domain-containing protein</fullName>
    </recommendedName>
</protein>
<feature type="compositionally biased region" description="Polar residues" evidence="9">
    <location>
        <begin position="660"/>
        <end position="677"/>
    </location>
</feature>
<dbReference type="Proteomes" id="UP000626092">
    <property type="component" value="Unassembled WGS sequence"/>
</dbReference>
<feature type="compositionally biased region" description="Polar residues" evidence="9">
    <location>
        <begin position="272"/>
        <end position="284"/>
    </location>
</feature>
<comment type="caution">
    <text evidence="8">Lacks conserved residue(s) required for the propagation of feature annotation.</text>
</comment>
<dbReference type="SMART" id="SM00448">
    <property type="entry name" value="REC"/>
    <property type="match status" value="1"/>
</dbReference>
<dbReference type="GO" id="GO:0007623">
    <property type="term" value="P:circadian rhythm"/>
    <property type="evidence" value="ECO:0007669"/>
    <property type="project" value="UniProtKB-ARBA"/>
</dbReference>
<dbReference type="Gene3D" id="3.40.50.2300">
    <property type="match status" value="1"/>
</dbReference>
<gene>
    <name evidence="11" type="ORF">RHSIM_Rhsim09G0155000</name>
</gene>
<dbReference type="InterPro" id="IPR045279">
    <property type="entry name" value="ARR-like"/>
</dbReference>
<dbReference type="PANTHER" id="PTHR43874:SF125">
    <property type="entry name" value="TWO-COMPONENT RESPONSE REGULATOR-LIKE APRR7"/>
    <property type="match status" value="1"/>
</dbReference>
<evidence type="ECO:0000256" key="4">
    <source>
        <dbReference type="ARBA" id="ARBA00023015"/>
    </source>
</evidence>
<reference evidence="11" key="1">
    <citation type="submission" date="2019-11" db="EMBL/GenBank/DDBJ databases">
        <authorList>
            <person name="Liu Y."/>
            <person name="Hou J."/>
            <person name="Li T.-Q."/>
            <person name="Guan C.-H."/>
            <person name="Wu X."/>
            <person name="Wu H.-Z."/>
            <person name="Ling F."/>
            <person name="Zhang R."/>
            <person name="Shi X.-G."/>
            <person name="Ren J.-P."/>
            <person name="Chen E.-F."/>
            <person name="Sun J.-M."/>
        </authorList>
    </citation>
    <scope>NUCLEOTIDE SEQUENCE</scope>
    <source>
        <strain evidence="11">Adult_tree_wgs_1</strain>
        <tissue evidence="11">Leaves</tissue>
    </source>
</reference>
<dbReference type="SUPFAM" id="SSF52172">
    <property type="entry name" value="CheY-like"/>
    <property type="match status" value="1"/>
</dbReference>
<feature type="compositionally biased region" description="Polar residues" evidence="9">
    <location>
        <begin position="495"/>
        <end position="576"/>
    </location>
</feature>
<evidence type="ECO:0000256" key="3">
    <source>
        <dbReference type="ARBA" id="ARBA00023012"/>
    </source>
</evidence>
<evidence type="ECO:0000313" key="11">
    <source>
        <dbReference type="EMBL" id="KAF7132418.1"/>
    </source>
</evidence>
<evidence type="ECO:0000256" key="8">
    <source>
        <dbReference type="PROSITE-ProRule" id="PRU00169"/>
    </source>
</evidence>
<keyword evidence="4" id="KW-0805">Transcription regulation</keyword>
<dbReference type="CDD" id="cd17582">
    <property type="entry name" value="psREC_PRR"/>
    <property type="match status" value="1"/>
</dbReference>
<keyword evidence="12" id="KW-1185">Reference proteome</keyword>
<feature type="region of interest" description="Disordered" evidence="9">
    <location>
        <begin position="645"/>
        <end position="704"/>
    </location>
</feature>
<organism evidence="11 12">
    <name type="scientific">Rhododendron simsii</name>
    <name type="common">Sims's rhododendron</name>
    <dbReference type="NCBI Taxonomy" id="118357"/>
    <lineage>
        <taxon>Eukaryota</taxon>
        <taxon>Viridiplantae</taxon>
        <taxon>Streptophyta</taxon>
        <taxon>Embryophyta</taxon>
        <taxon>Tracheophyta</taxon>
        <taxon>Spermatophyta</taxon>
        <taxon>Magnoliopsida</taxon>
        <taxon>eudicotyledons</taxon>
        <taxon>Gunneridae</taxon>
        <taxon>Pentapetalae</taxon>
        <taxon>asterids</taxon>
        <taxon>Ericales</taxon>
        <taxon>Ericaceae</taxon>
        <taxon>Ericoideae</taxon>
        <taxon>Rhodoreae</taxon>
        <taxon>Rhododendron</taxon>
    </lineage>
</organism>
<accession>A0A834LBY0</accession>
<dbReference type="FunFam" id="3.40.50.2300:FF:000214">
    <property type="entry name" value="Two-component response regulator-like PRR37"/>
    <property type="match status" value="1"/>
</dbReference>
<comment type="subcellular location">
    <subcellularLocation>
        <location evidence="1">Nucleus</location>
    </subcellularLocation>
</comment>
<comment type="caution">
    <text evidence="11">The sequence shown here is derived from an EMBL/GenBank/DDBJ whole genome shotgun (WGS) entry which is preliminary data.</text>
</comment>
<dbReference type="GO" id="GO:0009736">
    <property type="term" value="P:cytokinin-activated signaling pathway"/>
    <property type="evidence" value="ECO:0007669"/>
    <property type="project" value="InterPro"/>
</dbReference>
<feature type="domain" description="Response regulatory" evidence="10">
    <location>
        <begin position="97"/>
        <end position="215"/>
    </location>
</feature>
<dbReference type="Pfam" id="PF00072">
    <property type="entry name" value="Response_reg"/>
    <property type="match status" value="1"/>
</dbReference>
<dbReference type="GO" id="GO:0000160">
    <property type="term" value="P:phosphorelay signal transduction system"/>
    <property type="evidence" value="ECO:0007669"/>
    <property type="project" value="UniProtKB-KW"/>
</dbReference>
<dbReference type="InterPro" id="IPR011006">
    <property type="entry name" value="CheY-like_superfamily"/>
</dbReference>
<sequence length="829" mass="90614">MRGVRANGNGPTTIGSAEPNHRIRDDQKEVRNGVVTNGHGLSEEHESRINQDIEDTKFGPKELVRTQAVHQRPQQQHQGPQGSLVCWERFLPLRTLKVLLVENDDSTRHVVSALLRNCSYEVTAVANGLEAWRIVEDSTNHIDLVLTEVVVPCLSGIGLLGKIMSHKTYMNIPVIMMSSNDSMGIVFKCLSKGAVDFLVKPIRKNELKNLWQHVWRKCHSSSGSGSGSGSESGIQAKKSSKSKSVEGSDHNSGSNDGDDNTSIGLNVRDGNGSDNGSGTQSSWTKRAVDVDSPQPISPWDQLEDPPNSTCAQVIYSRPEAFGHNWVPTTVTKECHGKDDELDNVAMGKDLEIGVPRNPDLQLEDRSKKVLATLAGAKKDKINKLESTRDGDKLENNKKELNSGNQSGELTKEIADLNEAITHCTNPHMESVATEVPNDISKKNINDKAIYDTEEISSLELSLKRLRDVGDIGNNAKERNALRHSAFSRYTTVTANQSPAGNVGSCSPVDNSSEAAKTESMQNLHSNSDGTPNRRSHASSNNNDMGSTTNNAFTKPTAFNDQPMSKSGVNTHPSSAFQPIPNGRVQVQHHHHHYHHHHHHVHNMKQEQKQQPNHDDLSLRTMVKADPQCGPSNVLNTPIEGNAANYSLNGSASGSKNGSNEQNGNSPGVINEGTNMESDNGVAGKCRGGGGSGSRSGVDQSQFTPREAALNKFRQKRKDRCFEKKSNLKELVTANSSALRLKFNSHGISAYPKRGKTIDTRNPLYSLAVSSFRKAEVENELNYRYFHPVAPIRSSGVSGASQAITILFRAHRQKGKVMVPTLYSLQKQGL</sequence>
<feature type="region of interest" description="Disordered" evidence="9">
    <location>
        <begin position="220"/>
        <end position="308"/>
    </location>
</feature>
<keyword evidence="5" id="KW-0090">Biological rhythms</keyword>
<name>A0A834LBY0_RHOSS</name>
<evidence type="ECO:0000256" key="7">
    <source>
        <dbReference type="ARBA" id="ARBA00023242"/>
    </source>
</evidence>
<keyword evidence="7" id="KW-0539">Nucleus</keyword>
<feature type="compositionally biased region" description="Basic and acidic residues" evidence="9">
    <location>
        <begin position="603"/>
        <end position="614"/>
    </location>
</feature>
<feature type="compositionally biased region" description="Basic residues" evidence="9">
    <location>
        <begin position="586"/>
        <end position="602"/>
    </location>
</feature>
<dbReference type="GO" id="GO:0045892">
    <property type="term" value="P:negative regulation of DNA-templated transcription"/>
    <property type="evidence" value="ECO:0007669"/>
    <property type="project" value="UniProtKB-ARBA"/>
</dbReference>
<dbReference type="GO" id="GO:0005634">
    <property type="term" value="C:nucleus"/>
    <property type="evidence" value="ECO:0007669"/>
    <property type="project" value="UniProtKB-SubCell"/>
</dbReference>
<feature type="region of interest" description="Disordered" evidence="9">
    <location>
        <begin position="495"/>
        <end position="614"/>
    </location>
</feature>
<feature type="compositionally biased region" description="Basic and acidic residues" evidence="9">
    <location>
        <begin position="385"/>
        <end position="400"/>
    </location>
</feature>
<dbReference type="OrthoDB" id="60033at2759"/>
<feature type="compositionally biased region" description="Basic and acidic residues" evidence="9">
    <location>
        <begin position="19"/>
        <end position="29"/>
    </location>
</feature>
<feature type="compositionally biased region" description="Low complexity" evidence="9">
    <location>
        <begin position="646"/>
        <end position="659"/>
    </location>
</feature>
<evidence type="ECO:0000256" key="2">
    <source>
        <dbReference type="ARBA" id="ARBA00010330"/>
    </source>
</evidence>
<keyword evidence="3" id="KW-0902">Two-component regulatory system</keyword>
<feature type="region of interest" description="Disordered" evidence="9">
    <location>
        <begin position="1"/>
        <end position="29"/>
    </location>
</feature>
<dbReference type="EMBL" id="WJXA01000009">
    <property type="protein sequence ID" value="KAF7132418.1"/>
    <property type="molecule type" value="Genomic_DNA"/>
</dbReference>
<evidence type="ECO:0000259" key="10">
    <source>
        <dbReference type="PROSITE" id="PS50110"/>
    </source>
</evidence>
<dbReference type="GO" id="GO:0010017">
    <property type="term" value="P:red or far-red light signaling pathway"/>
    <property type="evidence" value="ECO:0007669"/>
    <property type="project" value="UniProtKB-ARBA"/>
</dbReference>
<evidence type="ECO:0000256" key="1">
    <source>
        <dbReference type="ARBA" id="ARBA00004123"/>
    </source>
</evidence>
<dbReference type="InterPro" id="IPR001789">
    <property type="entry name" value="Sig_transdc_resp-reg_receiver"/>
</dbReference>
<feature type="region of interest" description="Disordered" evidence="9">
    <location>
        <begin position="385"/>
        <end position="406"/>
    </location>
</feature>
<keyword evidence="6" id="KW-0804">Transcription</keyword>
<evidence type="ECO:0000256" key="6">
    <source>
        <dbReference type="ARBA" id="ARBA00023163"/>
    </source>
</evidence>
<evidence type="ECO:0000256" key="9">
    <source>
        <dbReference type="SAM" id="MobiDB-lite"/>
    </source>
</evidence>
<dbReference type="AlphaFoldDB" id="A0A834LBY0"/>
<proteinExistence type="inferred from homology"/>
<evidence type="ECO:0000256" key="5">
    <source>
        <dbReference type="ARBA" id="ARBA00023108"/>
    </source>
</evidence>
<comment type="similarity">
    <text evidence="2">Belongs to the ARR-like family.</text>
</comment>